<keyword evidence="1" id="KW-0812">Transmembrane</keyword>
<keyword evidence="3" id="KW-1185">Reference proteome</keyword>
<name>A0ABD3JRM0_EUCGL</name>
<keyword evidence="1" id="KW-1133">Transmembrane helix</keyword>
<dbReference type="Pfam" id="PF03140">
    <property type="entry name" value="DUF247"/>
    <property type="match status" value="1"/>
</dbReference>
<dbReference type="EMBL" id="JBJKBG010000007">
    <property type="protein sequence ID" value="KAL3730270.1"/>
    <property type="molecule type" value="Genomic_DNA"/>
</dbReference>
<evidence type="ECO:0000313" key="2">
    <source>
        <dbReference type="EMBL" id="KAL3730270.1"/>
    </source>
</evidence>
<keyword evidence="1" id="KW-0472">Membrane</keyword>
<feature type="transmembrane region" description="Helical" evidence="1">
    <location>
        <begin position="294"/>
        <end position="314"/>
    </location>
</feature>
<dbReference type="InterPro" id="IPR004158">
    <property type="entry name" value="DUF247_pln"/>
</dbReference>
<gene>
    <name evidence="2" type="ORF">ACJRO7_027296</name>
</gene>
<feature type="transmembrane region" description="Helical" evidence="1">
    <location>
        <begin position="513"/>
        <end position="536"/>
    </location>
</feature>
<evidence type="ECO:0000256" key="1">
    <source>
        <dbReference type="SAM" id="Phobius"/>
    </source>
</evidence>
<evidence type="ECO:0000313" key="3">
    <source>
        <dbReference type="Proteomes" id="UP001634007"/>
    </source>
</evidence>
<dbReference type="PANTHER" id="PTHR31170:SF25">
    <property type="entry name" value="BNAA09G04570D PROTEIN"/>
    <property type="match status" value="1"/>
</dbReference>
<proteinExistence type="predicted"/>
<dbReference type="AlphaFoldDB" id="A0ABD3JRM0"/>
<reference evidence="2 3" key="1">
    <citation type="submission" date="2024-11" db="EMBL/GenBank/DDBJ databases">
        <title>Chromosome-level genome assembly of Eucalyptus globulus Labill. provides insights into its genome evolution.</title>
        <authorList>
            <person name="Li X."/>
        </authorList>
    </citation>
    <scope>NUCLEOTIDE SEQUENCE [LARGE SCALE GENOMIC DNA]</scope>
    <source>
        <strain evidence="2">CL2024</strain>
        <tissue evidence="2">Fresh tender leaves</tissue>
    </source>
</reference>
<accession>A0ABD3JRM0</accession>
<sequence>MSSSSTSIINPSLSEEQWVKHIRDAINHGIDIETPVSVHCVPVSISSAKPEAYVPHHVALGPYHHLRPHLYHTEHPKLAAARRAQAALKLPAFDRTAGLLQAEEAKIRASYQLHLQVGTDTLKWIMTIDSLFLLDLLYRYKSPNIGIKEDSIWDDDPDSTVKDVMMVENQIPTFVLREIMLQIENSANEVRENEEDESIDRKLGEMLTRFCKGISPLELEMCLPSEAIQRKHLLDLLYNLILGTTGPEAAQTKKNELRSASFFRLIDMASTQTSKVTKAWNKLSKYSFMKKLKVLIKLFFKMVSILASIFTAAWNELSKCSFMKDLKVELIFKIIQLPRQLIPRCSEYLSNDPFREIVMIPTASKLRRVGIKLSLATGGIKTIAFDKKTATLKLPHIDLDATTEVLLRNLVAYEMISQRGSLILTRYTELMYGIIDTSEDLKLLREASIVLNRLNNDNKVVELFNGVIKSIGSKSTASELDETIRDVNEYYNSTRKVKAYNLMRKYVYSSWKFLTVVVTVVLILLMVLETFCSVLSCP</sequence>
<comment type="caution">
    <text evidence="2">The sequence shown here is derived from an EMBL/GenBank/DDBJ whole genome shotgun (WGS) entry which is preliminary data.</text>
</comment>
<protein>
    <submittedName>
        <fullName evidence="2">Uncharacterized protein</fullName>
    </submittedName>
</protein>
<dbReference type="PANTHER" id="PTHR31170">
    <property type="entry name" value="BNAC04G53230D PROTEIN"/>
    <property type="match status" value="1"/>
</dbReference>
<organism evidence="2 3">
    <name type="scientific">Eucalyptus globulus</name>
    <name type="common">Tasmanian blue gum</name>
    <dbReference type="NCBI Taxonomy" id="34317"/>
    <lineage>
        <taxon>Eukaryota</taxon>
        <taxon>Viridiplantae</taxon>
        <taxon>Streptophyta</taxon>
        <taxon>Embryophyta</taxon>
        <taxon>Tracheophyta</taxon>
        <taxon>Spermatophyta</taxon>
        <taxon>Magnoliopsida</taxon>
        <taxon>eudicotyledons</taxon>
        <taxon>Gunneridae</taxon>
        <taxon>Pentapetalae</taxon>
        <taxon>rosids</taxon>
        <taxon>malvids</taxon>
        <taxon>Myrtales</taxon>
        <taxon>Myrtaceae</taxon>
        <taxon>Myrtoideae</taxon>
        <taxon>Eucalypteae</taxon>
        <taxon>Eucalyptus</taxon>
    </lineage>
</organism>
<dbReference type="Proteomes" id="UP001634007">
    <property type="component" value="Unassembled WGS sequence"/>
</dbReference>